<dbReference type="Pfam" id="PF13240">
    <property type="entry name" value="Zn_Ribbon_1"/>
    <property type="match status" value="1"/>
</dbReference>
<evidence type="ECO:0000256" key="4">
    <source>
        <dbReference type="ARBA" id="ARBA00023136"/>
    </source>
</evidence>
<dbReference type="PANTHER" id="PTHR14948:SF44">
    <property type="entry name" value="PROLINE-RICH TRANSMEMBRANE PROTEIN 1-LIKE"/>
    <property type="match status" value="1"/>
</dbReference>
<dbReference type="RefSeq" id="WP_092754431.1">
    <property type="nucleotide sequence ID" value="NZ_FOCG01000001.1"/>
</dbReference>
<gene>
    <name evidence="7" type="ORF">SAMN05216180_0476</name>
</gene>
<dbReference type="EMBL" id="FOCG01000001">
    <property type="protein sequence ID" value="SEM54081.1"/>
    <property type="molecule type" value="Genomic_DNA"/>
</dbReference>
<dbReference type="STRING" id="474960.SAMN05216180_0476"/>
<keyword evidence="3 5" id="KW-1133">Transmembrane helix</keyword>
<feature type="transmembrane region" description="Helical" evidence="5">
    <location>
        <begin position="118"/>
        <end position="143"/>
    </location>
</feature>
<organism evidence="7 8">
    <name type="scientific">Hydrogenoanaerobacterium saccharovorans</name>
    <dbReference type="NCBI Taxonomy" id="474960"/>
    <lineage>
        <taxon>Bacteria</taxon>
        <taxon>Bacillati</taxon>
        <taxon>Bacillota</taxon>
        <taxon>Clostridia</taxon>
        <taxon>Eubacteriales</taxon>
        <taxon>Oscillospiraceae</taxon>
        <taxon>Hydrogenoanaerobacterium</taxon>
    </lineage>
</organism>
<dbReference type="InterPro" id="IPR051423">
    <property type="entry name" value="CD225/Dispanin"/>
</dbReference>
<evidence type="ECO:0000313" key="8">
    <source>
        <dbReference type="Proteomes" id="UP000199158"/>
    </source>
</evidence>
<keyword evidence="4 5" id="KW-0472">Membrane</keyword>
<reference evidence="7 8" key="1">
    <citation type="submission" date="2016-10" db="EMBL/GenBank/DDBJ databases">
        <authorList>
            <person name="de Groot N.N."/>
        </authorList>
    </citation>
    <scope>NUCLEOTIDE SEQUENCE [LARGE SCALE GENOMIC DNA]</scope>
    <source>
        <strain evidence="7 8">CGMCC 1.5070</strain>
    </source>
</reference>
<dbReference type="Proteomes" id="UP000199158">
    <property type="component" value="Unassembled WGS sequence"/>
</dbReference>
<dbReference type="GO" id="GO:0016020">
    <property type="term" value="C:membrane"/>
    <property type="evidence" value="ECO:0007669"/>
    <property type="project" value="UniProtKB-SubCell"/>
</dbReference>
<name>A0A1H7Z791_9FIRM</name>
<protein>
    <submittedName>
        <fullName evidence="7">Zinc-ribbon domain-containing protein</fullName>
    </submittedName>
</protein>
<dbReference type="OrthoDB" id="2067217at2"/>
<keyword evidence="8" id="KW-1185">Reference proteome</keyword>
<evidence type="ECO:0000259" key="6">
    <source>
        <dbReference type="Pfam" id="PF13240"/>
    </source>
</evidence>
<accession>A0A1H7Z791</accession>
<dbReference type="InterPro" id="IPR026870">
    <property type="entry name" value="Zinc_ribbon_dom"/>
</dbReference>
<evidence type="ECO:0000256" key="3">
    <source>
        <dbReference type="ARBA" id="ARBA00022989"/>
    </source>
</evidence>
<dbReference type="PANTHER" id="PTHR14948">
    <property type="entry name" value="NG5"/>
    <property type="match status" value="1"/>
</dbReference>
<evidence type="ECO:0000256" key="2">
    <source>
        <dbReference type="ARBA" id="ARBA00022692"/>
    </source>
</evidence>
<feature type="transmembrane region" description="Helical" evidence="5">
    <location>
        <begin position="68"/>
        <end position="91"/>
    </location>
</feature>
<evidence type="ECO:0000256" key="5">
    <source>
        <dbReference type="SAM" id="Phobius"/>
    </source>
</evidence>
<sequence length="152" mass="15981">MTCPKCGANLPDESVFCAQCGYSLSGEGQTGNNTQPPPVYGEPQPIPPQYSYDAQQNNNIKSINGTTYLVFAILATVLCCLPFGIPAIVYATKIDKAQALGDLLGAQSAAKKSKMWSIIAAVSAVVVFVLYIVIMAALGFSLAESGMYGGNF</sequence>
<feature type="domain" description="Zinc-ribbon" evidence="6">
    <location>
        <begin position="3"/>
        <end position="24"/>
    </location>
</feature>
<keyword evidence="2 5" id="KW-0812">Transmembrane</keyword>
<dbReference type="AlphaFoldDB" id="A0A1H7Z791"/>
<evidence type="ECO:0000256" key="1">
    <source>
        <dbReference type="ARBA" id="ARBA00004370"/>
    </source>
</evidence>
<dbReference type="InterPro" id="IPR007593">
    <property type="entry name" value="CD225/Dispanin_fam"/>
</dbReference>
<dbReference type="Pfam" id="PF04505">
    <property type="entry name" value="CD225"/>
    <property type="match status" value="1"/>
</dbReference>
<proteinExistence type="predicted"/>
<comment type="subcellular location">
    <subcellularLocation>
        <location evidence="1">Membrane</location>
    </subcellularLocation>
</comment>
<evidence type="ECO:0000313" key="7">
    <source>
        <dbReference type="EMBL" id="SEM54081.1"/>
    </source>
</evidence>